<dbReference type="SUPFAM" id="SSF50129">
    <property type="entry name" value="GroES-like"/>
    <property type="match status" value="1"/>
</dbReference>
<dbReference type="Proteomes" id="UP000332515">
    <property type="component" value="Unassembled WGS sequence"/>
</dbReference>
<dbReference type="InterPro" id="IPR013149">
    <property type="entry name" value="ADH-like_C"/>
</dbReference>
<dbReference type="CDD" id="cd05276">
    <property type="entry name" value="p53_inducible_oxidoreductase"/>
    <property type="match status" value="1"/>
</dbReference>
<proteinExistence type="predicted"/>
<dbReference type="SUPFAM" id="SSF51735">
    <property type="entry name" value="NAD(P)-binding Rossmann-fold domains"/>
    <property type="match status" value="1"/>
</dbReference>
<evidence type="ECO:0000256" key="2">
    <source>
        <dbReference type="ARBA" id="ARBA00023002"/>
    </source>
</evidence>
<dbReference type="Gene3D" id="3.90.180.10">
    <property type="entry name" value="Medium-chain alcohol dehydrogenases, catalytic domain"/>
    <property type="match status" value="1"/>
</dbReference>
<dbReference type="SMART" id="SM00829">
    <property type="entry name" value="PKS_ER"/>
    <property type="match status" value="1"/>
</dbReference>
<dbReference type="Pfam" id="PF00107">
    <property type="entry name" value="ADH_zinc_N"/>
    <property type="match status" value="1"/>
</dbReference>
<reference evidence="4 5" key="1">
    <citation type="submission" date="2019-09" db="EMBL/GenBank/DDBJ databases">
        <title>Segnochrobactrum spirostomi gen. nov., sp. nov., isolated from the ciliate Spirostomum cf. yagiui and description of a novel family, Segnochrobactraceae fam. nov. within the order Rhizobiales of the class Alphaproteobacteria.</title>
        <authorList>
            <person name="Akter S."/>
            <person name="Shazib S.U.A."/>
            <person name="Shin M.K."/>
        </authorList>
    </citation>
    <scope>NUCLEOTIDE SEQUENCE [LARGE SCALE GENOMIC DNA]</scope>
    <source>
        <strain evidence="4 5">Sp-1</strain>
    </source>
</reference>
<dbReference type="EMBL" id="VWNA01000001">
    <property type="protein sequence ID" value="MQT13397.1"/>
    <property type="molecule type" value="Genomic_DNA"/>
</dbReference>
<organism evidence="4 5">
    <name type="scientific">Segnochrobactrum spirostomi</name>
    <dbReference type="NCBI Taxonomy" id="2608987"/>
    <lineage>
        <taxon>Bacteria</taxon>
        <taxon>Pseudomonadati</taxon>
        <taxon>Pseudomonadota</taxon>
        <taxon>Alphaproteobacteria</taxon>
        <taxon>Hyphomicrobiales</taxon>
        <taxon>Segnochrobactraceae</taxon>
        <taxon>Segnochrobactrum</taxon>
    </lineage>
</organism>
<gene>
    <name evidence="4" type="ORF">F0357_12235</name>
</gene>
<dbReference type="InterPro" id="IPR011032">
    <property type="entry name" value="GroES-like_sf"/>
</dbReference>
<keyword evidence="2" id="KW-0560">Oxidoreductase</keyword>
<evidence type="ECO:0000259" key="3">
    <source>
        <dbReference type="SMART" id="SM00829"/>
    </source>
</evidence>
<comment type="caution">
    <text evidence="4">The sequence shown here is derived from an EMBL/GenBank/DDBJ whole genome shotgun (WGS) entry which is preliminary data.</text>
</comment>
<protein>
    <submittedName>
        <fullName evidence="4">NAD(P)H-quinone oxidoreductase</fullName>
    </submittedName>
</protein>
<keyword evidence="1" id="KW-0521">NADP</keyword>
<dbReference type="RefSeq" id="WP_153486798.1">
    <property type="nucleotide sequence ID" value="NZ_VWNA01000001.1"/>
</dbReference>
<evidence type="ECO:0000256" key="1">
    <source>
        <dbReference type="ARBA" id="ARBA00022857"/>
    </source>
</evidence>
<accession>A0A6A7Y4V9</accession>
<dbReference type="PANTHER" id="PTHR48106:SF8">
    <property type="entry name" value="OS02G0805600 PROTEIN"/>
    <property type="match status" value="1"/>
</dbReference>
<dbReference type="Pfam" id="PF08240">
    <property type="entry name" value="ADH_N"/>
    <property type="match status" value="1"/>
</dbReference>
<dbReference type="NCBIfam" id="TIGR02824">
    <property type="entry name" value="quinone_pig3"/>
    <property type="match status" value="1"/>
</dbReference>
<feature type="domain" description="Enoyl reductase (ER)" evidence="3">
    <location>
        <begin position="10"/>
        <end position="323"/>
    </location>
</feature>
<name>A0A6A7Y4V9_9HYPH</name>
<sequence>MRVVGCPRPGGPEALILERRPLPRPGPREVLVRVRAAGVNRPDVSQRRGGYPPPKGVTDIPGLEIAGEVVALGLEAERWRIGDRVTALVPGGGYAEYCPVDWSNALPVPNGLSFIEAAALPETFFTVWTNVFDRGRLAAGEVLLVHGGTSGIGTAAIMLGTAFGARVIATAGSPEKCKACRDLGADLAIDYHKSDFVEVVKEATGGHGADVILDMVGGSYVERNWQAAAVEGRILQIANLGGAASQLDFTRLMVKRLTHTGSTLRPRDVAFKAAIARALEEKVWPLIEAGTIRPVIHKTFPLTDACAAHGLMETSTHIGKIMLEVG</sequence>
<dbReference type="InterPro" id="IPR014189">
    <property type="entry name" value="Quinone_OxRdtase_PIG3"/>
</dbReference>
<evidence type="ECO:0000313" key="4">
    <source>
        <dbReference type="EMBL" id="MQT13397.1"/>
    </source>
</evidence>
<dbReference type="GO" id="GO:0016651">
    <property type="term" value="F:oxidoreductase activity, acting on NAD(P)H"/>
    <property type="evidence" value="ECO:0007669"/>
    <property type="project" value="TreeGrafter"/>
</dbReference>
<keyword evidence="5" id="KW-1185">Reference proteome</keyword>
<dbReference type="PANTHER" id="PTHR48106">
    <property type="entry name" value="QUINONE OXIDOREDUCTASE PIG3-RELATED"/>
    <property type="match status" value="1"/>
</dbReference>
<dbReference type="InterPro" id="IPR020843">
    <property type="entry name" value="ER"/>
</dbReference>
<dbReference type="GO" id="GO:0070402">
    <property type="term" value="F:NADPH binding"/>
    <property type="evidence" value="ECO:0007669"/>
    <property type="project" value="TreeGrafter"/>
</dbReference>
<dbReference type="AlphaFoldDB" id="A0A6A7Y4V9"/>
<evidence type="ECO:0000313" key="5">
    <source>
        <dbReference type="Proteomes" id="UP000332515"/>
    </source>
</evidence>
<dbReference type="Gene3D" id="3.40.50.720">
    <property type="entry name" value="NAD(P)-binding Rossmann-like Domain"/>
    <property type="match status" value="1"/>
</dbReference>
<dbReference type="InterPro" id="IPR013154">
    <property type="entry name" value="ADH-like_N"/>
</dbReference>
<dbReference type="InterPro" id="IPR036291">
    <property type="entry name" value="NAD(P)-bd_dom_sf"/>
</dbReference>